<evidence type="ECO:0000313" key="2">
    <source>
        <dbReference type="Proteomes" id="UP000614123"/>
    </source>
</evidence>
<proteinExistence type="predicted"/>
<accession>A0ABS0VCQ6</accession>
<evidence type="ECO:0000313" key="1">
    <source>
        <dbReference type="EMBL" id="MBI6647915.1"/>
    </source>
</evidence>
<dbReference type="InterPro" id="IPR019658">
    <property type="entry name" value="DUF2515"/>
</dbReference>
<dbReference type="Pfam" id="PF10720">
    <property type="entry name" value="DUF2515"/>
    <property type="match status" value="1"/>
</dbReference>
<reference evidence="1 2" key="1">
    <citation type="submission" date="2020-12" db="EMBL/GenBank/DDBJ databases">
        <title>Comparative genomic insights into the epidemiology and virulence of plant pathogenic Pseudomonads from Turkey.</title>
        <authorList>
            <person name="Dillon M."/>
            <person name="Ruiz-Bedoya T."/>
            <person name="Bendalovic-Torma C."/>
            <person name="Guttman K.M."/>
            <person name="Kwak H."/>
            <person name="Middleton M.A."/>
            <person name="Wang P.W."/>
            <person name="Horuz S."/>
            <person name="Aysan Y."/>
            <person name="Guttman D.S."/>
        </authorList>
    </citation>
    <scope>NUCLEOTIDE SEQUENCE [LARGE SCALE GENOMIC DNA]</scope>
    <source>
        <strain evidence="1 2">S4_EA_3a</strain>
    </source>
</reference>
<dbReference type="Proteomes" id="UP000614123">
    <property type="component" value="Unassembled WGS sequence"/>
</dbReference>
<keyword evidence="2" id="KW-1185">Reference proteome</keyword>
<dbReference type="RefSeq" id="WP_198717846.1">
    <property type="nucleotide sequence ID" value="NZ_JAEILD010000010.1"/>
</dbReference>
<sequence length="211" mass="23700">MRRYFITRGAKTTAGGTVVGGLTGFRITQVDIALEGEDRGLGLLEICLRSRRHIYEDGQDRVLCSVGQEKLRFGGITRKYCRPSRRLTMETLPKCVEHLADHEQRNNLHPIMYGDPKLVTLLRSNHLSYVTGIPSGIAQAIELTLANQCSPADEGRTIDFNNNPFANLANIDQRMAFVLKAAARFHTLLRSTERHRIEQALDDIAENRGVQ</sequence>
<dbReference type="EMBL" id="JAEILD010000010">
    <property type="protein sequence ID" value="MBI6647915.1"/>
    <property type="molecule type" value="Genomic_DNA"/>
</dbReference>
<protein>
    <submittedName>
        <fullName evidence="1">Uncharacterized protein</fullName>
    </submittedName>
</protein>
<gene>
    <name evidence="1" type="ORF">YA0849_02630</name>
</gene>
<comment type="caution">
    <text evidence="1">The sequence shown here is derived from an EMBL/GenBank/DDBJ whole genome shotgun (WGS) entry which is preliminary data.</text>
</comment>
<name>A0ABS0VCQ6_PSEVE</name>
<organism evidence="1 2">
    <name type="scientific">Pseudomonas veronii</name>
    <dbReference type="NCBI Taxonomy" id="76761"/>
    <lineage>
        <taxon>Bacteria</taxon>
        <taxon>Pseudomonadati</taxon>
        <taxon>Pseudomonadota</taxon>
        <taxon>Gammaproteobacteria</taxon>
        <taxon>Pseudomonadales</taxon>
        <taxon>Pseudomonadaceae</taxon>
        <taxon>Pseudomonas</taxon>
    </lineage>
</organism>